<dbReference type="EMBL" id="DVIQ01000059">
    <property type="protein sequence ID" value="HIS31871.1"/>
    <property type="molecule type" value="Genomic_DNA"/>
</dbReference>
<feature type="chain" id="PRO_5038614723" description="Lipoprotein" evidence="2">
    <location>
        <begin position="27"/>
        <end position="180"/>
    </location>
</feature>
<dbReference type="Proteomes" id="UP000823935">
    <property type="component" value="Unassembled WGS sequence"/>
</dbReference>
<proteinExistence type="predicted"/>
<reference evidence="3" key="2">
    <citation type="journal article" date="2021" name="PeerJ">
        <title>Extensive microbial diversity within the chicken gut microbiome revealed by metagenomics and culture.</title>
        <authorList>
            <person name="Gilroy R."/>
            <person name="Ravi A."/>
            <person name="Getino M."/>
            <person name="Pursley I."/>
            <person name="Horton D.L."/>
            <person name="Alikhan N.F."/>
            <person name="Baker D."/>
            <person name="Gharbi K."/>
            <person name="Hall N."/>
            <person name="Watson M."/>
            <person name="Adriaenssens E.M."/>
            <person name="Foster-Nyarko E."/>
            <person name="Jarju S."/>
            <person name="Secka A."/>
            <person name="Antonio M."/>
            <person name="Oren A."/>
            <person name="Chaudhuri R.R."/>
            <person name="La Ragione R."/>
            <person name="Hildebrand F."/>
            <person name="Pallen M.J."/>
        </authorList>
    </citation>
    <scope>NUCLEOTIDE SEQUENCE</scope>
    <source>
        <strain evidence="3">CHK190-19873</strain>
    </source>
</reference>
<gene>
    <name evidence="3" type="ORF">IAB44_10050</name>
</gene>
<sequence>MRHTKTAKTMILLLCAALLTGCGTNGKERETTSQENAADTSPDGKEETTGSDSENAAPLADTSSTEQSVNLDDLLNTAVLRGSVSDFQDGSFQVVPDQDDGQLLMSAAPGMEDDMESTKVSYGEDCVFQTAHIESATGTVTLEAASASDVKKSTNVYVYGTVQENGEIHATKVLILRFQY</sequence>
<protein>
    <recommendedName>
        <fullName evidence="5">Lipoprotein</fullName>
    </recommendedName>
</protein>
<reference evidence="3" key="1">
    <citation type="submission" date="2020-10" db="EMBL/GenBank/DDBJ databases">
        <authorList>
            <person name="Gilroy R."/>
        </authorList>
    </citation>
    <scope>NUCLEOTIDE SEQUENCE</scope>
    <source>
        <strain evidence="3">CHK190-19873</strain>
    </source>
</reference>
<evidence type="ECO:0000256" key="1">
    <source>
        <dbReference type="SAM" id="MobiDB-lite"/>
    </source>
</evidence>
<accession>A0A9D1EU85</accession>
<dbReference type="PROSITE" id="PS51257">
    <property type="entry name" value="PROKAR_LIPOPROTEIN"/>
    <property type="match status" value="1"/>
</dbReference>
<evidence type="ECO:0008006" key="5">
    <source>
        <dbReference type="Google" id="ProtNLM"/>
    </source>
</evidence>
<keyword evidence="2" id="KW-0732">Signal</keyword>
<dbReference type="AlphaFoldDB" id="A0A9D1EU85"/>
<comment type="caution">
    <text evidence="3">The sequence shown here is derived from an EMBL/GenBank/DDBJ whole genome shotgun (WGS) entry which is preliminary data.</text>
</comment>
<evidence type="ECO:0000313" key="4">
    <source>
        <dbReference type="Proteomes" id="UP000823935"/>
    </source>
</evidence>
<organism evidence="3 4">
    <name type="scientific">Candidatus Limivivens intestinipullorum</name>
    <dbReference type="NCBI Taxonomy" id="2840858"/>
    <lineage>
        <taxon>Bacteria</taxon>
        <taxon>Bacillati</taxon>
        <taxon>Bacillota</taxon>
        <taxon>Clostridia</taxon>
        <taxon>Lachnospirales</taxon>
        <taxon>Lachnospiraceae</taxon>
        <taxon>Lachnospiraceae incertae sedis</taxon>
        <taxon>Candidatus Limivivens</taxon>
    </lineage>
</organism>
<evidence type="ECO:0000256" key="2">
    <source>
        <dbReference type="SAM" id="SignalP"/>
    </source>
</evidence>
<feature type="signal peptide" evidence="2">
    <location>
        <begin position="1"/>
        <end position="26"/>
    </location>
</feature>
<name>A0A9D1EU85_9FIRM</name>
<feature type="region of interest" description="Disordered" evidence="1">
    <location>
        <begin position="26"/>
        <end position="68"/>
    </location>
</feature>
<evidence type="ECO:0000313" key="3">
    <source>
        <dbReference type="EMBL" id="HIS31871.1"/>
    </source>
</evidence>